<gene>
    <name evidence="1" type="ORF">IFO71_09475</name>
</gene>
<keyword evidence="2" id="KW-1185">Reference proteome</keyword>
<dbReference type="InterPro" id="IPR021799">
    <property type="entry name" value="PIN-like_prokaryotic"/>
</dbReference>
<evidence type="ECO:0008006" key="3">
    <source>
        <dbReference type="Google" id="ProtNLM"/>
    </source>
</evidence>
<proteinExistence type="predicted"/>
<dbReference type="AlphaFoldDB" id="A0AAW3ZMV7"/>
<dbReference type="Pfam" id="PF11848">
    <property type="entry name" value="DUF3368"/>
    <property type="match status" value="1"/>
</dbReference>
<dbReference type="PANTHER" id="PTHR39550">
    <property type="entry name" value="SLL0658 PROTEIN"/>
    <property type="match status" value="1"/>
</dbReference>
<dbReference type="Proteomes" id="UP000613768">
    <property type="component" value="Unassembled WGS sequence"/>
</dbReference>
<organism evidence="1 2">
    <name type="scientific">Pseudomarimonas arenosa</name>
    <dbReference type="NCBI Taxonomy" id="2774145"/>
    <lineage>
        <taxon>Bacteria</taxon>
        <taxon>Pseudomonadati</taxon>
        <taxon>Pseudomonadota</taxon>
        <taxon>Gammaproteobacteria</taxon>
        <taxon>Lysobacterales</taxon>
        <taxon>Lysobacteraceae</taxon>
        <taxon>Pseudomarimonas</taxon>
    </lineage>
</organism>
<comment type="caution">
    <text evidence="1">The sequence shown here is derived from an EMBL/GenBank/DDBJ whole genome shotgun (WGS) entry which is preliminary data.</text>
</comment>
<dbReference type="RefSeq" id="WP_192029393.1">
    <property type="nucleotide sequence ID" value="NZ_JACYTR010000015.1"/>
</dbReference>
<dbReference type="PANTHER" id="PTHR39550:SF1">
    <property type="entry name" value="SLL0658 PROTEIN"/>
    <property type="match status" value="1"/>
</dbReference>
<evidence type="ECO:0000313" key="2">
    <source>
        <dbReference type="Proteomes" id="UP000613768"/>
    </source>
</evidence>
<protein>
    <recommendedName>
        <fullName evidence="3">DUF3368 domain-containing protein</fullName>
    </recommendedName>
</protein>
<reference evidence="1 2" key="1">
    <citation type="submission" date="2020-09" db="EMBL/GenBank/DDBJ databases">
        <title>Pseudoxanthomonas sp. CAU 1598 isolated from sand of Yaerae Beach.</title>
        <authorList>
            <person name="Kim W."/>
        </authorList>
    </citation>
    <scope>NUCLEOTIDE SEQUENCE [LARGE SCALE GENOMIC DNA]</scope>
    <source>
        <strain evidence="1 2">CAU 1598</strain>
    </source>
</reference>
<name>A0AAW3ZMV7_9GAMM</name>
<dbReference type="EMBL" id="JACYTR010000015">
    <property type="protein sequence ID" value="MBD8525974.1"/>
    <property type="molecule type" value="Genomic_DNA"/>
</dbReference>
<accession>A0AAW3ZMV7</accession>
<sequence length="162" mass="17223">MRIIVADSGPLIALAGLDGLPWPVALWGRVLVPRTVIHECVERAATAGSASILRACEKGVLEVCEDEALADELIALSLDPGEKKAIALALRLEGSLLIDEQRGRRAAAHLRIPHIGTCGTLVLAKRAGLVPQVAPCSTRVHGSGYFLSPQLIQDTLRLAEEI</sequence>
<evidence type="ECO:0000313" key="1">
    <source>
        <dbReference type="EMBL" id="MBD8525974.1"/>
    </source>
</evidence>